<dbReference type="GO" id="GO:0008909">
    <property type="term" value="F:isochorismate synthase activity"/>
    <property type="evidence" value="ECO:0007669"/>
    <property type="project" value="UniProtKB-EC"/>
</dbReference>
<comment type="catalytic activity">
    <reaction evidence="1">
        <text>chorismate = isochorismate</text>
        <dbReference type="Rhea" id="RHEA:18985"/>
        <dbReference type="ChEBI" id="CHEBI:29748"/>
        <dbReference type="ChEBI" id="CHEBI:29780"/>
        <dbReference type="EC" id="5.4.4.2"/>
    </reaction>
</comment>
<dbReference type="RefSeq" id="WP_159543645.1">
    <property type="nucleotide sequence ID" value="NZ_CP047156.1"/>
</dbReference>
<sequence>MSGTTVRSVHIPDLTDLAHRSPSAETLCWLRDGRGLIGWGVLDRLEVTGPSAMTDGAEWFNERCTELEIADEVRRPGSGPIAFVSGAFEPDVAPTVFVIPRVLIGRDEFGSWMTYAGERPEIPEPHDVPEPGEVQYVDGDRDSASFQRAVRELVARIDAGRLDKAVLARDVYAHTEHDLDVRHLISRLIATYDGCWTYSVDGLVGATPELLLRLADGHVYSRVLAGTEWGPDAHERLRSRKNLEEHEYAAVSAAAALEKVTIRLSVPGEPKVLSLPNVSHLATEIRGDVAEGITACDVAAAMHPTAAVGGTPTDIALRMIRELEGADRDRYAGPVGWVDSHGNGEFGIALRGGIVRGPRTIQLYAGCGIVAGSDPQTEWQETEGKFAVMRHALGSDNLP</sequence>
<accession>A0A7L4YLQ8</accession>
<comment type="similarity">
    <text evidence="2">Belongs to the isochorismate synthase family.</text>
</comment>
<gene>
    <name evidence="7" type="ORF">EK0264_05360</name>
</gene>
<reference evidence="7 8" key="1">
    <citation type="journal article" date="2018" name="Int. J. Syst. Evol. Microbiol.">
        <title>Epidermidibacterium keratini gen. nov., sp. nov., a member of the family Sporichthyaceae, isolated from keratin epidermis.</title>
        <authorList>
            <person name="Lee D.G."/>
            <person name="Trujillo M.E."/>
            <person name="Kang S."/>
            <person name="Nam J.J."/>
            <person name="Kim Y.J."/>
        </authorList>
    </citation>
    <scope>NUCLEOTIDE SEQUENCE [LARGE SCALE GENOMIC DNA]</scope>
    <source>
        <strain evidence="7 8">EPI-7</strain>
    </source>
</reference>
<proteinExistence type="inferred from homology"/>
<organism evidence="7 8">
    <name type="scientific">Epidermidibacterium keratini</name>
    <dbReference type="NCBI Taxonomy" id="1891644"/>
    <lineage>
        <taxon>Bacteria</taxon>
        <taxon>Bacillati</taxon>
        <taxon>Actinomycetota</taxon>
        <taxon>Actinomycetes</taxon>
        <taxon>Sporichthyales</taxon>
        <taxon>Sporichthyaceae</taxon>
        <taxon>Epidermidibacterium</taxon>
    </lineage>
</organism>
<dbReference type="InterPro" id="IPR005801">
    <property type="entry name" value="ADC_synthase"/>
</dbReference>
<evidence type="ECO:0000313" key="8">
    <source>
        <dbReference type="Proteomes" id="UP000463857"/>
    </source>
</evidence>
<dbReference type="FunCoup" id="A0A7L4YLQ8">
    <property type="interactions" value="9"/>
</dbReference>
<dbReference type="EC" id="5.4.4.2" evidence="3"/>
<protein>
    <recommendedName>
        <fullName evidence="3">isochorismate synthase</fullName>
        <ecNumber evidence="3">5.4.4.2</ecNumber>
    </recommendedName>
    <alternativeName>
        <fullName evidence="5">Isochorismate mutase</fullName>
    </alternativeName>
</protein>
<dbReference type="Pfam" id="PF00425">
    <property type="entry name" value="Chorismate_bind"/>
    <property type="match status" value="1"/>
</dbReference>
<evidence type="ECO:0000259" key="6">
    <source>
        <dbReference type="Pfam" id="PF00425"/>
    </source>
</evidence>
<dbReference type="InterPro" id="IPR004561">
    <property type="entry name" value="IsoChor_synthase"/>
</dbReference>
<dbReference type="SUPFAM" id="SSF56322">
    <property type="entry name" value="ADC synthase"/>
    <property type="match status" value="1"/>
</dbReference>
<evidence type="ECO:0000256" key="5">
    <source>
        <dbReference type="ARBA" id="ARBA00041564"/>
    </source>
</evidence>
<dbReference type="Gene3D" id="3.60.120.10">
    <property type="entry name" value="Anthranilate synthase"/>
    <property type="match status" value="1"/>
</dbReference>
<evidence type="ECO:0000256" key="1">
    <source>
        <dbReference type="ARBA" id="ARBA00000799"/>
    </source>
</evidence>
<feature type="domain" description="Chorismate-utilising enzyme C-terminal" evidence="6">
    <location>
        <begin position="144"/>
        <end position="385"/>
    </location>
</feature>
<dbReference type="NCBIfam" id="TIGR00543">
    <property type="entry name" value="isochor_syn"/>
    <property type="match status" value="1"/>
</dbReference>
<dbReference type="OrthoDB" id="9806579at2"/>
<dbReference type="InterPro" id="IPR015890">
    <property type="entry name" value="Chorismate_C"/>
</dbReference>
<evidence type="ECO:0000313" key="7">
    <source>
        <dbReference type="EMBL" id="QHB99763.1"/>
    </source>
</evidence>
<dbReference type="EMBL" id="CP047156">
    <property type="protein sequence ID" value="QHB99763.1"/>
    <property type="molecule type" value="Genomic_DNA"/>
</dbReference>
<dbReference type="InParanoid" id="A0A7L4YLQ8"/>
<evidence type="ECO:0000256" key="4">
    <source>
        <dbReference type="ARBA" id="ARBA00023235"/>
    </source>
</evidence>
<dbReference type="KEGG" id="eke:EK0264_05360"/>
<evidence type="ECO:0000256" key="2">
    <source>
        <dbReference type="ARBA" id="ARBA00005297"/>
    </source>
</evidence>
<keyword evidence="8" id="KW-1185">Reference proteome</keyword>
<name>A0A7L4YLQ8_9ACTN</name>
<dbReference type="Proteomes" id="UP000463857">
    <property type="component" value="Chromosome"/>
</dbReference>
<dbReference type="PANTHER" id="PTHR42839">
    <property type="entry name" value="ISOCHORISMATE SYNTHASE ENTC"/>
    <property type="match status" value="1"/>
</dbReference>
<evidence type="ECO:0000256" key="3">
    <source>
        <dbReference type="ARBA" id="ARBA00012824"/>
    </source>
</evidence>
<dbReference type="AlphaFoldDB" id="A0A7L4YLQ8"/>
<keyword evidence="4 7" id="KW-0413">Isomerase</keyword>
<dbReference type="PANTHER" id="PTHR42839:SF2">
    <property type="entry name" value="ISOCHORISMATE SYNTHASE ENTC"/>
    <property type="match status" value="1"/>
</dbReference>